<sequence>MATLSFLLSAVVVLAVVQAAVIRQPDPNYHRYNVNVDPSSRGHLSRRYGQPEAGDRMLLDLTGSDQFPRSSRHRYHDRPQYKTRLANALRNHLSATRGRYQHTIRHTMDEFGGVL</sequence>
<gene>
    <name evidence="3" type="ORF">SNE40_003975</name>
</gene>
<evidence type="ECO:0000256" key="2">
    <source>
        <dbReference type="SAM" id="SignalP"/>
    </source>
</evidence>
<reference evidence="3 4" key="1">
    <citation type="submission" date="2024-01" db="EMBL/GenBank/DDBJ databases">
        <title>The genome of the rayed Mediterranean limpet Patella caerulea (Linnaeus, 1758).</title>
        <authorList>
            <person name="Anh-Thu Weber A."/>
            <person name="Halstead-Nussloch G."/>
        </authorList>
    </citation>
    <scope>NUCLEOTIDE SEQUENCE [LARGE SCALE GENOMIC DNA]</scope>
    <source>
        <strain evidence="3">AATW-2023a</strain>
        <tissue evidence="3">Whole specimen</tissue>
    </source>
</reference>
<feature type="region of interest" description="Disordered" evidence="1">
    <location>
        <begin position="62"/>
        <end position="81"/>
    </location>
</feature>
<evidence type="ECO:0000256" key="1">
    <source>
        <dbReference type="SAM" id="MobiDB-lite"/>
    </source>
</evidence>
<feature type="chain" id="PRO_5043017970" description="Secreted protein" evidence="2">
    <location>
        <begin position="20"/>
        <end position="115"/>
    </location>
</feature>
<dbReference type="EMBL" id="JAZGQO010000002">
    <property type="protein sequence ID" value="KAK6192524.1"/>
    <property type="molecule type" value="Genomic_DNA"/>
</dbReference>
<keyword evidence="2" id="KW-0732">Signal</keyword>
<proteinExistence type="predicted"/>
<comment type="caution">
    <text evidence="3">The sequence shown here is derived from an EMBL/GenBank/DDBJ whole genome shotgun (WGS) entry which is preliminary data.</text>
</comment>
<feature type="signal peptide" evidence="2">
    <location>
        <begin position="1"/>
        <end position="19"/>
    </location>
</feature>
<evidence type="ECO:0008006" key="5">
    <source>
        <dbReference type="Google" id="ProtNLM"/>
    </source>
</evidence>
<protein>
    <recommendedName>
        <fullName evidence="5">Secreted protein</fullName>
    </recommendedName>
</protein>
<organism evidence="3 4">
    <name type="scientific">Patella caerulea</name>
    <name type="common">Rayed Mediterranean limpet</name>
    <dbReference type="NCBI Taxonomy" id="87958"/>
    <lineage>
        <taxon>Eukaryota</taxon>
        <taxon>Metazoa</taxon>
        <taxon>Spiralia</taxon>
        <taxon>Lophotrochozoa</taxon>
        <taxon>Mollusca</taxon>
        <taxon>Gastropoda</taxon>
        <taxon>Patellogastropoda</taxon>
        <taxon>Patelloidea</taxon>
        <taxon>Patellidae</taxon>
        <taxon>Patella</taxon>
    </lineage>
</organism>
<keyword evidence="4" id="KW-1185">Reference proteome</keyword>
<dbReference type="Proteomes" id="UP001347796">
    <property type="component" value="Unassembled WGS sequence"/>
</dbReference>
<name>A0AAN8KF80_PATCE</name>
<dbReference type="AlphaFoldDB" id="A0AAN8KF80"/>
<accession>A0AAN8KF80</accession>
<evidence type="ECO:0000313" key="3">
    <source>
        <dbReference type="EMBL" id="KAK6192524.1"/>
    </source>
</evidence>
<evidence type="ECO:0000313" key="4">
    <source>
        <dbReference type="Proteomes" id="UP001347796"/>
    </source>
</evidence>